<accession>A0ACA9NXM0</accession>
<name>A0ACA9NXM0_9GLOM</name>
<sequence length="124" mass="13297">KVYLQEHTDEAKYLSHQQNHHPLPSRVSTIDPQIRSRHEAARIANAEHRRTPVLLRNTKLAQHVLRGPVALALGVLLEQRLDHGGRDVAGRDGVDADAVGAPFGGQVAAELEHGGFGGVVGGAD</sequence>
<evidence type="ECO:0000313" key="2">
    <source>
        <dbReference type="Proteomes" id="UP000789860"/>
    </source>
</evidence>
<keyword evidence="2" id="KW-1185">Reference proteome</keyword>
<organism evidence="1 2">
    <name type="scientific">Scutellospora calospora</name>
    <dbReference type="NCBI Taxonomy" id="85575"/>
    <lineage>
        <taxon>Eukaryota</taxon>
        <taxon>Fungi</taxon>
        <taxon>Fungi incertae sedis</taxon>
        <taxon>Mucoromycota</taxon>
        <taxon>Glomeromycotina</taxon>
        <taxon>Glomeromycetes</taxon>
        <taxon>Diversisporales</taxon>
        <taxon>Gigasporaceae</taxon>
        <taxon>Scutellospora</taxon>
    </lineage>
</organism>
<comment type="caution">
    <text evidence="1">The sequence shown here is derived from an EMBL/GenBank/DDBJ whole genome shotgun (WGS) entry which is preliminary data.</text>
</comment>
<reference evidence="1" key="1">
    <citation type="submission" date="2021-06" db="EMBL/GenBank/DDBJ databases">
        <authorList>
            <person name="Kallberg Y."/>
            <person name="Tangrot J."/>
            <person name="Rosling A."/>
        </authorList>
    </citation>
    <scope>NUCLEOTIDE SEQUENCE</scope>
    <source>
        <strain evidence="1">AU212A</strain>
    </source>
</reference>
<evidence type="ECO:0000313" key="1">
    <source>
        <dbReference type="EMBL" id="CAG8672910.1"/>
    </source>
</evidence>
<gene>
    <name evidence="1" type="ORF">SCALOS_LOCUS9444</name>
</gene>
<dbReference type="Proteomes" id="UP000789860">
    <property type="component" value="Unassembled WGS sequence"/>
</dbReference>
<dbReference type="EMBL" id="CAJVPM010029343">
    <property type="protein sequence ID" value="CAG8672910.1"/>
    <property type="molecule type" value="Genomic_DNA"/>
</dbReference>
<proteinExistence type="predicted"/>
<feature type="non-terminal residue" evidence="1">
    <location>
        <position position="1"/>
    </location>
</feature>
<protein>
    <submittedName>
        <fullName evidence="1">9586_t:CDS:1</fullName>
    </submittedName>
</protein>